<evidence type="ECO:0000313" key="1">
    <source>
        <dbReference type="EMBL" id="KAE9003109.1"/>
    </source>
</evidence>
<organism evidence="1 2">
    <name type="scientific">Phytophthora fragariae</name>
    <dbReference type="NCBI Taxonomy" id="53985"/>
    <lineage>
        <taxon>Eukaryota</taxon>
        <taxon>Sar</taxon>
        <taxon>Stramenopiles</taxon>
        <taxon>Oomycota</taxon>
        <taxon>Peronosporomycetes</taxon>
        <taxon>Peronosporales</taxon>
        <taxon>Peronosporaceae</taxon>
        <taxon>Phytophthora</taxon>
    </lineage>
</organism>
<reference evidence="1 2" key="1">
    <citation type="submission" date="2018-09" db="EMBL/GenBank/DDBJ databases">
        <title>Genomic investigation of the strawberry pathogen Phytophthora fragariae indicates pathogenicity is determined by transcriptional variation in three key races.</title>
        <authorList>
            <person name="Adams T.M."/>
            <person name="Armitage A.D."/>
            <person name="Sobczyk M.K."/>
            <person name="Bates H.J."/>
            <person name="Dunwell J.M."/>
            <person name="Nellist C.F."/>
            <person name="Harrison R.J."/>
        </authorList>
    </citation>
    <scope>NUCLEOTIDE SEQUENCE [LARGE SCALE GENOMIC DNA]</scope>
    <source>
        <strain evidence="1 2">SCRP245</strain>
    </source>
</reference>
<dbReference type="Proteomes" id="UP000460718">
    <property type="component" value="Unassembled WGS sequence"/>
</dbReference>
<comment type="caution">
    <text evidence="1">The sequence shown here is derived from an EMBL/GenBank/DDBJ whole genome shotgun (WGS) entry which is preliminary data.</text>
</comment>
<proteinExistence type="predicted"/>
<gene>
    <name evidence="1" type="ORF">PF011_g13031</name>
</gene>
<dbReference type="AlphaFoldDB" id="A0A6A3K7H3"/>
<protein>
    <submittedName>
        <fullName evidence="1">Uncharacterized protein</fullName>
    </submittedName>
</protein>
<sequence>MKAGARTAHDGFDGGQNDPRLLRDAAAVFDVAGGDATEEAGVDDDDDYCHTRLGQ</sequence>
<accession>A0A6A3K7H3</accession>
<name>A0A6A3K7H3_9STRA</name>
<dbReference type="EMBL" id="QXFW01000784">
    <property type="protein sequence ID" value="KAE9003109.1"/>
    <property type="molecule type" value="Genomic_DNA"/>
</dbReference>
<evidence type="ECO:0000313" key="2">
    <source>
        <dbReference type="Proteomes" id="UP000460718"/>
    </source>
</evidence>